<protein>
    <submittedName>
        <fullName evidence="2">Uncharacterized protein</fullName>
    </submittedName>
</protein>
<organism evidence="2 3">
    <name type="scientific">Tribolium castaneum</name>
    <name type="common">Red flour beetle</name>
    <dbReference type="NCBI Taxonomy" id="7070"/>
    <lineage>
        <taxon>Eukaryota</taxon>
        <taxon>Metazoa</taxon>
        <taxon>Ecdysozoa</taxon>
        <taxon>Arthropoda</taxon>
        <taxon>Hexapoda</taxon>
        <taxon>Insecta</taxon>
        <taxon>Pterygota</taxon>
        <taxon>Neoptera</taxon>
        <taxon>Endopterygota</taxon>
        <taxon>Coleoptera</taxon>
        <taxon>Polyphaga</taxon>
        <taxon>Cucujiformia</taxon>
        <taxon>Tenebrionidae</taxon>
        <taxon>Tenebrionidae incertae sedis</taxon>
        <taxon>Tribolium</taxon>
    </lineage>
</organism>
<dbReference type="KEGG" id="tca:107398307"/>
<dbReference type="InParanoid" id="A0A139WF32"/>
<dbReference type="Proteomes" id="UP000007266">
    <property type="component" value="Linkage group 7"/>
</dbReference>
<keyword evidence="1" id="KW-0732">Signal</keyword>
<evidence type="ECO:0000313" key="2">
    <source>
        <dbReference type="EMBL" id="KYB26532.1"/>
    </source>
</evidence>
<dbReference type="EMBL" id="KQ971354">
    <property type="protein sequence ID" value="KYB26532.1"/>
    <property type="molecule type" value="Genomic_DNA"/>
</dbReference>
<accession>A0A139WF32</accession>
<evidence type="ECO:0000313" key="3">
    <source>
        <dbReference type="Proteomes" id="UP000007266"/>
    </source>
</evidence>
<reference evidence="2 3" key="1">
    <citation type="journal article" date="2008" name="Nature">
        <title>The genome of the model beetle and pest Tribolium castaneum.</title>
        <authorList>
            <consortium name="Tribolium Genome Sequencing Consortium"/>
            <person name="Richards S."/>
            <person name="Gibbs R.A."/>
            <person name="Weinstock G.M."/>
            <person name="Brown S.J."/>
            <person name="Denell R."/>
            <person name="Beeman R.W."/>
            <person name="Gibbs R."/>
            <person name="Beeman R.W."/>
            <person name="Brown S.J."/>
            <person name="Bucher G."/>
            <person name="Friedrich M."/>
            <person name="Grimmelikhuijzen C.J."/>
            <person name="Klingler M."/>
            <person name="Lorenzen M."/>
            <person name="Richards S."/>
            <person name="Roth S."/>
            <person name="Schroder R."/>
            <person name="Tautz D."/>
            <person name="Zdobnov E.M."/>
            <person name="Muzny D."/>
            <person name="Gibbs R.A."/>
            <person name="Weinstock G.M."/>
            <person name="Attaway T."/>
            <person name="Bell S."/>
            <person name="Buhay C.J."/>
            <person name="Chandrabose M.N."/>
            <person name="Chavez D."/>
            <person name="Clerk-Blankenburg K.P."/>
            <person name="Cree A."/>
            <person name="Dao M."/>
            <person name="Davis C."/>
            <person name="Chacko J."/>
            <person name="Dinh H."/>
            <person name="Dugan-Rocha S."/>
            <person name="Fowler G."/>
            <person name="Garner T.T."/>
            <person name="Garnes J."/>
            <person name="Gnirke A."/>
            <person name="Hawes A."/>
            <person name="Hernandez J."/>
            <person name="Hines S."/>
            <person name="Holder M."/>
            <person name="Hume J."/>
            <person name="Jhangiani S.N."/>
            <person name="Joshi V."/>
            <person name="Khan Z.M."/>
            <person name="Jackson L."/>
            <person name="Kovar C."/>
            <person name="Kowis A."/>
            <person name="Lee S."/>
            <person name="Lewis L.R."/>
            <person name="Margolis J."/>
            <person name="Morgan M."/>
            <person name="Nazareth L.V."/>
            <person name="Nguyen N."/>
            <person name="Okwuonu G."/>
            <person name="Parker D."/>
            <person name="Richards S."/>
            <person name="Ruiz S.J."/>
            <person name="Santibanez J."/>
            <person name="Savard J."/>
            <person name="Scherer S.E."/>
            <person name="Schneider B."/>
            <person name="Sodergren E."/>
            <person name="Tautz D."/>
            <person name="Vattahil S."/>
            <person name="Villasana D."/>
            <person name="White C.S."/>
            <person name="Wright R."/>
            <person name="Park Y."/>
            <person name="Beeman R.W."/>
            <person name="Lord J."/>
            <person name="Oppert B."/>
            <person name="Lorenzen M."/>
            <person name="Brown S."/>
            <person name="Wang L."/>
            <person name="Savard J."/>
            <person name="Tautz D."/>
            <person name="Richards S."/>
            <person name="Weinstock G."/>
            <person name="Gibbs R.A."/>
            <person name="Liu Y."/>
            <person name="Worley K."/>
            <person name="Weinstock G."/>
            <person name="Elsik C.G."/>
            <person name="Reese J.T."/>
            <person name="Elhaik E."/>
            <person name="Landan G."/>
            <person name="Graur D."/>
            <person name="Arensburger P."/>
            <person name="Atkinson P."/>
            <person name="Beeman R.W."/>
            <person name="Beidler J."/>
            <person name="Brown S.J."/>
            <person name="Demuth J.P."/>
            <person name="Drury D.W."/>
            <person name="Du Y.Z."/>
            <person name="Fujiwara H."/>
            <person name="Lorenzen M."/>
            <person name="Maselli V."/>
            <person name="Osanai M."/>
            <person name="Park Y."/>
            <person name="Robertson H.M."/>
            <person name="Tu Z."/>
            <person name="Wang J.J."/>
            <person name="Wang S."/>
            <person name="Richards S."/>
            <person name="Song H."/>
            <person name="Zhang L."/>
            <person name="Sodergren E."/>
            <person name="Werner D."/>
            <person name="Stanke M."/>
            <person name="Morgenstern B."/>
            <person name="Solovyev V."/>
            <person name="Kosarev P."/>
            <person name="Brown G."/>
            <person name="Chen H.C."/>
            <person name="Ermolaeva O."/>
            <person name="Hlavina W."/>
            <person name="Kapustin Y."/>
            <person name="Kiryutin B."/>
            <person name="Kitts P."/>
            <person name="Maglott D."/>
            <person name="Pruitt K."/>
            <person name="Sapojnikov V."/>
            <person name="Souvorov A."/>
            <person name="Mackey A.J."/>
            <person name="Waterhouse R.M."/>
            <person name="Wyder S."/>
            <person name="Zdobnov E.M."/>
            <person name="Zdobnov E.M."/>
            <person name="Wyder S."/>
            <person name="Kriventseva E.V."/>
            <person name="Kadowaki T."/>
            <person name="Bork P."/>
            <person name="Aranda M."/>
            <person name="Bao R."/>
            <person name="Beermann A."/>
            <person name="Berns N."/>
            <person name="Bolognesi R."/>
            <person name="Bonneton F."/>
            <person name="Bopp D."/>
            <person name="Brown S.J."/>
            <person name="Bucher G."/>
            <person name="Butts T."/>
            <person name="Chaumot A."/>
            <person name="Denell R.E."/>
            <person name="Ferrier D.E."/>
            <person name="Friedrich M."/>
            <person name="Gordon C.M."/>
            <person name="Jindra M."/>
            <person name="Klingler M."/>
            <person name="Lan Q."/>
            <person name="Lattorff H.M."/>
            <person name="Laudet V."/>
            <person name="von Levetsow C."/>
            <person name="Liu Z."/>
            <person name="Lutz R."/>
            <person name="Lynch J.A."/>
            <person name="da Fonseca R.N."/>
            <person name="Posnien N."/>
            <person name="Reuter R."/>
            <person name="Roth S."/>
            <person name="Savard J."/>
            <person name="Schinko J.B."/>
            <person name="Schmitt C."/>
            <person name="Schoppmeier M."/>
            <person name="Schroder R."/>
            <person name="Shippy T.D."/>
            <person name="Simonnet F."/>
            <person name="Marques-Souza H."/>
            <person name="Tautz D."/>
            <person name="Tomoyasu Y."/>
            <person name="Trauner J."/>
            <person name="Van der Zee M."/>
            <person name="Vervoort M."/>
            <person name="Wittkopp N."/>
            <person name="Wimmer E.A."/>
            <person name="Yang X."/>
            <person name="Jones A.K."/>
            <person name="Sattelle D.B."/>
            <person name="Ebert P.R."/>
            <person name="Nelson D."/>
            <person name="Scott J.G."/>
            <person name="Beeman R.W."/>
            <person name="Muthukrishnan S."/>
            <person name="Kramer K.J."/>
            <person name="Arakane Y."/>
            <person name="Beeman R.W."/>
            <person name="Zhu Q."/>
            <person name="Hogenkamp D."/>
            <person name="Dixit R."/>
            <person name="Oppert B."/>
            <person name="Jiang H."/>
            <person name="Zou Z."/>
            <person name="Marshall J."/>
            <person name="Elpidina E."/>
            <person name="Vinokurov K."/>
            <person name="Oppert C."/>
            <person name="Zou Z."/>
            <person name="Evans J."/>
            <person name="Lu Z."/>
            <person name="Zhao P."/>
            <person name="Sumathipala N."/>
            <person name="Altincicek B."/>
            <person name="Vilcinskas A."/>
            <person name="Williams M."/>
            <person name="Hultmark D."/>
            <person name="Hetru C."/>
            <person name="Jiang H."/>
            <person name="Grimmelikhuijzen C.J."/>
            <person name="Hauser F."/>
            <person name="Cazzamali G."/>
            <person name="Williamson M."/>
            <person name="Park Y."/>
            <person name="Li B."/>
            <person name="Tanaka Y."/>
            <person name="Predel R."/>
            <person name="Neupert S."/>
            <person name="Schachtner J."/>
            <person name="Verleyen P."/>
            <person name="Raible F."/>
            <person name="Bork P."/>
            <person name="Friedrich M."/>
            <person name="Walden K.K."/>
            <person name="Robertson H.M."/>
            <person name="Angeli S."/>
            <person name="Foret S."/>
            <person name="Bucher G."/>
            <person name="Schuetz S."/>
            <person name="Maleszka R."/>
            <person name="Wimmer E.A."/>
            <person name="Beeman R.W."/>
            <person name="Lorenzen M."/>
            <person name="Tomoyasu Y."/>
            <person name="Miller S.C."/>
            <person name="Grossmann D."/>
            <person name="Bucher G."/>
        </authorList>
    </citation>
    <scope>NUCLEOTIDE SEQUENCE [LARGE SCALE GENOMIC DNA]</scope>
    <source>
        <strain evidence="2 3">Georgia GA2</strain>
    </source>
</reference>
<sequence>MKYTAIAILQIVLMNTINCCFLPPPALPCGLPAAPALGCGLPALPAAPALGCAPPPMTYLPMPLPAPTCGMPLFSKKSLLLSKLLALKMKLGLGLSALGGCGLPPLGCGY</sequence>
<reference evidence="2 3" key="2">
    <citation type="journal article" date="2010" name="Nucleic Acids Res.">
        <title>BeetleBase in 2010: revisions to provide comprehensive genomic information for Tribolium castaneum.</title>
        <authorList>
            <person name="Kim H.S."/>
            <person name="Murphy T."/>
            <person name="Xia J."/>
            <person name="Caragea D."/>
            <person name="Park Y."/>
            <person name="Beeman R.W."/>
            <person name="Lorenzen M.D."/>
            <person name="Butcher S."/>
            <person name="Manak J.R."/>
            <person name="Brown S.J."/>
        </authorList>
    </citation>
    <scope>GENOME REANNOTATION</scope>
    <source>
        <strain evidence="2 3">Georgia GA2</strain>
    </source>
</reference>
<feature type="chain" id="PRO_5007299836" evidence="1">
    <location>
        <begin position="20"/>
        <end position="110"/>
    </location>
</feature>
<name>A0A139WF32_TRICA</name>
<proteinExistence type="predicted"/>
<gene>
    <name evidence="2" type="primary">AUGUSTUS-3.0.2_33850</name>
    <name evidence="2" type="ORF">TcasGA2_TC033850</name>
</gene>
<dbReference type="AlphaFoldDB" id="A0A139WF32"/>
<feature type="signal peptide" evidence="1">
    <location>
        <begin position="1"/>
        <end position="19"/>
    </location>
</feature>
<evidence type="ECO:0000256" key="1">
    <source>
        <dbReference type="SAM" id="SignalP"/>
    </source>
</evidence>
<keyword evidence="3" id="KW-1185">Reference proteome</keyword>